<evidence type="ECO:0000259" key="1">
    <source>
        <dbReference type="Pfam" id="PF07727"/>
    </source>
</evidence>
<name>A0A3Q7GIF1_SOLLC</name>
<dbReference type="OMA" id="NAVTECV"/>
<dbReference type="Pfam" id="PF07727">
    <property type="entry name" value="RVT_2"/>
    <property type="match status" value="1"/>
</dbReference>
<reference evidence="2" key="2">
    <citation type="submission" date="2019-01" db="UniProtKB">
        <authorList>
            <consortium name="EnsemblPlants"/>
        </authorList>
    </citation>
    <scope>IDENTIFICATION</scope>
    <source>
        <strain evidence="2">cv. Heinz 1706</strain>
    </source>
</reference>
<dbReference type="EnsemblPlants" id="Solyc05g018595.1.1">
    <property type="protein sequence ID" value="Solyc05g018595.1.1"/>
    <property type="gene ID" value="Solyc05g018595.1"/>
</dbReference>
<evidence type="ECO:0000313" key="2">
    <source>
        <dbReference type="EnsemblPlants" id="Solyc05g018595.1.1"/>
    </source>
</evidence>
<dbReference type="PANTHER" id="PTHR11439:SF524">
    <property type="entry name" value="RNA-DIRECTED DNA POLYMERASE, PROTEIN KINASE RLK-PELLE-DLSV FAMILY"/>
    <property type="match status" value="1"/>
</dbReference>
<evidence type="ECO:0000313" key="3">
    <source>
        <dbReference type="Proteomes" id="UP000004994"/>
    </source>
</evidence>
<protein>
    <recommendedName>
        <fullName evidence="1">Reverse transcriptase Ty1/copia-type domain-containing protein</fullName>
    </recommendedName>
</protein>
<accession>A0A3Q7GIF1</accession>
<dbReference type="PANTHER" id="PTHR11439">
    <property type="entry name" value="GAG-POL-RELATED RETROTRANSPOSON"/>
    <property type="match status" value="1"/>
</dbReference>
<dbReference type="STRING" id="4081.A0A3Q7GIF1"/>
<dbReference type="Proteomes" id="UP000004994">
    <property type="component" value="Chromosome 5"/>
</dbReference>
<dbReference type="InParanoid" id="A0A3Q7GIF1"/>
<feature type="domain" description="Reverse transcriptase Ty1/copia-type" evidence="1">
    <location>
        <begin position="1"/>
        <end position="49"/>
    </location>
</feature>
<sequence>MKDLGYLSYFLGIDVTRHAGGLFLSKKKYTTEIIERAEMSSCKGSPTPVDTKSMLDTTMSKPFENPALSCQRTSVCLFMHDSREEHMHALKHILRYIHGTMDFGLHIFPSSTSTLILYTDSDWGGCLDTRRSATGYCVFLGDNLIFWSAKRQATLSHSSAEAEYRGVANIAHIFTKGLPLVLFEDFWDSLSI</sequence>
<organism evidence="2">
    <name type="scientific">Solanum lycopersicum</name>
    <name type="common">Tomato</name>
    <name type="synonym">Lycopersicon esculentum</name>
    <dbReference type="NCBI Taxonomy" id="4081"/>
    <lineage>
        <taxon>Eukaryota</taxon>
        <taxon>Viridiplantae</taxon>
        <taxon>Streptophyta</taxon>
        <taxon>Embryophyta</taxon>
        <taxon>Tracheophyta</taxon>
        <taxon>Spermatophyta</taxon>
        <taxon>Magnoliopsida</taxon>
        <taxon>eudicotyledons</taxon>
        <taxon>Gunneridae</taxon>
        <taxon>Pentapetalae</taxon>
        <taxon>asterids</taxon>
        <taxon>lamiids</taxon>
        <taxon>Solanales</taxon>
        <taxon>Solanaceae</taxon>
        <taxon>Solanoideae</taxon>
        <taxon>Solaneae</taxon>
        <taxon>Solanum</taxon>
        <taxon>Solanum subgen. Lycopersicon</taxon>
    </lineage>
</organism>
<reference evidence="2" key="1">
    <citation type="journal article" date="2012" name="Nature">
        <title>The tomato genome sequence provides insights into fleshy fruit evolution.</title>
        <authorList>
            <consortium name="Tomato Genome Consortium"/>
        </authorList>
    </citation>
    <scope>NUCLEOTIDE SEQUENCE [LARGE SCALE GENOMIC DNA]</scope>
    <source>
        <strain evidence="2">cv. Heinz 1706</strain>
    </source>
</reference>
<keyword evidence="3" id="KW-1185">Reference proteome</keyword>
<dbReference type="Gramene" id="Solyc05g018595.1.1">
    <property type="protein sequence ID" value="Solyc05g018595.1.1"/>
    <property type="gene ID" value="Solyc05g018595.1"/>
</dbReference>
<dbReference type="CDD" id="cd09272">
    <property type="entry name" value="RNase_HI_RT_Ty1"/>
    <property type="match status" value="1"/>
</dbReference>
<dbReference type="InterPro" id="IPR013103">
    <property type="entry name" value="RVT_2"/>
</dbReference>
<proteinExistence type="predicted"/>
<dbReference type="AlphaFoldDB" id="A0A3Q7GIF1"/>